<dbReference type="Pfam" id="PF03176">
    <property type="entry name" value="MMPL"/>
    <property type="match status" value="2"/>
</dbReference>
<dbReference type="InterPro" id="IPR004869">
    <property type="entry name" value="MMPL_dom"/>
</dbReference>
<organism evidence="10 11">
    <name type="scientific">Arsenicicoccus bolidensis</name>
    <dbReference type="NCBI Taxonomy" id="229480"/>
    <lineage>
        <taxon>Bacteria</taxon>
        <taxon>Bacillati</taxon>
        <taxon>Actinomycetota</taxon>
        <taxon>Actinomycetes</taxon>
        <taxon>Micrococcales</taxon>
        <taxon>Intrasporangiaceae</taxon>
        <taxon>Arsenicicoccus</taxon>
    </lineage>
</organism>
<keyword evidence="4 8" id="KW-0812">Transmembrane</keyword>
<dbReference type="InterPro" id="IPR050545">
    <property type="entry name" value="Mycobact_MmpL"/>
</dbReference>
<accession>A0ABS9PXZ3</accession>
<feature type="transmembrane region" description="Helical" evidence="8">
    <location>
        <begin position="373"/>
        <end position="394"/>
    </location>
</feature>
<feature type="transmembrane region" description="Helical" evidence="8">
    <location>
        <begin position="630"/>
        <end position="650"/>
    </location>
</feature>
<evidence type="ECO:0000259" key="9">
    <source>
        <dbReference type="PROSITE" id="PS50156"/>
    </source>
</evidence>
<comment type="similarity">
    <text evidence="2">Belongs to the resistance-nodulation-cell division (RND) (TC 2.A.6) family. MmpL subfamily.</text>
</comment>
<evidence type="ECO:0000256" key="7">
    <source>
        <dbReference type="SAM" id="MobiDB-lite"/>
    </source>
</evidence>
<feature type="domain" description="SSD" evidence="9">
    <location>
        <begin position="605"/>
        <end position="729"/>
    </location>
</feature>
<feature type="compositionally biased region" description="Low complexity" evidence="7">
    <location>
        <begin position="26"/>
        <end position="52"/>
    </location>
</feature>
<dbReference type="PROSITE" id="PS50156">
    <property type="entry name" value="SSD"/>
    <property type="match status" value="2"/>
</dbReference>
<evidence type="ECO:0000313" key="11">
    <source>
        <dbReference type="Proteomes" id="UP001521931"/>
    </source>
</evidence>
<reference evidence="10 11" key="1">
    <citation type="submission" date="2022-02" db="EMBL/GenBank/DDBJ databases">
        <title>Uncovering new skin microbiome diversity through culturing and metagenomics.</title>
        <authorList>
            <person name="Conlan S."/>
            <person name="Deming C."/>
            <person name="Nisc Comparative Sequencing Program N."/>
            <person name="Segre J.A."/>
        </authorList>
    </citation>
    <scope>NUCLEOTIDE SEQUENCE [LARGE SCALE GENOMIC DNA]</scope>
    <source>
        <strain evidence="10 11">ACRQZ</strain>
    </source>
</reference>
<feature type="transmembrane region" description="Helical" evidence="8">
    <location>
        <begin position="704"/>
        <end position="731"/>
    </location>
</feature>
<keyword evidence="5 8" id="KW-1133">Transmembrane helix</keyword>
<feature type="region of interest" description="Disordered" evidence="7">
    <location>
        <begin position="1"/>
        <end position="54"/>
    </location>
</feature>
<evidence type="ECO:0000256" key="4">
    <source>
        <dbReference type="ARBA" id="ARBA00022692"/>
    </source>
</evidence>
<feature type="transmembrane region" description="Helical" evidence="8">
    <location>
        <begin position="428"/>
        <end position="446"/>
    </location>
</feature>
<gene>
    <name evidence="10" type="ORF">MHL29_01110</name>
</gene>
<feature type="transmembrane region" description="Helical" evidence="8">
    <location>
        <begin position="66"/>
        <end position="85"/>
    </location>
</feature>
<feature type="transmembrane region" description="Helical" evidence="8">
    <location>
        <begin position="335"/>
        <end position="361"/>
    </location>
</feature>
<evidence type="ECO:0000256" key="3">
    <source>
        <dbReference type="ARBA" id="ARBA00022475"/>
    </source>
</evidence>
<name>A0ABS9PXZ3_9MICO</name>
<dbReference type="Gene3D" id="1.20.1640.10">
    <property type="entry name" value="Multidrug efflux transporter AcrB transmembrane domain"/>
    <property type="match status" value="2"/>
</dbReference>
<dbReference type="SUPFAM" id="SSF82866">
    <property type="entry name" value="Multidrug efflux transporter AcrB transmembrane domain"/>
    <property type="match status" value="2"/>
</dbReference>
<feature type="transmembrane region" description="Helical" evidence="8">
    <location>
        <begin position="572"/>
        <end position="591"/>
    </location>
</feature>
<dbReference type="PANTHER" id="PTHR33406:SF6">
    <property type="entry name" value="MEMBRANE PROTEIN YDGH-RELATED"/>
    <property type="match status" value="1"/>
</dbReference>
<evidence type="ECO:0000256" key="8">
    <source>
        <dbReference type="SAM" id="Phobius"/>
    </source>
</evidence>
<protein>
    <submittedName>
        <fullName evidence="10">MMPL family transporter</fullName>
    </submittedName>
</protein>
<comment type="caution">
    <text evidence="10">The sequence shown here is derived from an EMBL/GenBank/DDBJ whole genome shotgun (WGS) entry which is preliminary data.</text>
</comment>
<keyword evidence="11" id="KW-1185">Reference proteome</keyword>
<evidence type="ECO:0000256" key="6">
    <source>
        <dbReference type="ARBA" id="ARBA00023136"/>
    </source>
</evidence>
<evidence type="ECO:0000256" key="2">
    <source>
        <dbReference type="ARBA" id="ARBA00010157"/>
    </source>
</evidence>
<feature type="transmembrane region" description="Helical" evidence="8">
    <location>
        <begin position="297"/>
        <end position="314"/>
    </location>
</feature>
<dbReference type="Proteomes" id="UP001521931">
    <property type="component" value="Unassembled WGS sequence"/>
</dbReference>
<evidence type="ECO:0000256" key="5">
    <source>
        <dbReference type="ARBA" id="ARBA00022989"/>
    </source>
</evidence>
<sequence>MTTRTQRHAADPNPSSKPGPTPNLSPEPSATRPSTPTPGRRTPAPSGGSSRGPWRRLADAVTSRRGAWVTLVLAVLVTTALMGALRGAEIGRADETLPPDSESARAAALLAGFPGSELSPVMVVMTRYDERPLAAGDLAAAQRVGTAAAGSVGQRASRPIPSQDGRAVLVSIPVRADRPNTEIATDVKAMRAAIARPGAATAGDGPATAGTAGAPGLRAQVTGGPAFGADVAGAFDGADLRLLAVTIGIVALLLLLTYRSPVLWLVPLVVVALADGLAGVVAKAIGQAWSLSFDSGIVSVLVFGAGTNYALLLISRYREELRRSDDHRVALRDALVATGPAVLASNVTVVLSLLTLVLAVLPGTRGLGPTSAAGLLIAAAFALVVLPAALAMCGRTLFWPFVPRVGDADASTTGPWARVARAVTSRPVPVLAVSLVVAAVMASGLVGTRVGLSQTEQFRVASESSAGLQTLARHYPQGESAPMTVVSRTEAAPRVAEAARHTAGVVRVQPLAEHDGWTRTMVVGSAEPDSAAAQDVVRELRDAVHAVPGSDALVGGQTARQVDAEVGARHDLTLVAPLILLVVLLVLVALLRAVVAPLILLGVNVISALAAIGLGTWIGRTAFGFPGLDVLVPLLSFLFLVALGIDYTIFLAHRTLHEAQDHGIHEGVVRAVGATGGVITSAGIVLAAVFAALGVLPLVTLGQLGLIVGLGVLIDTLLVRTLVVPAVLAAAGERLWWPRRLASRP</sequence>
<feature type="transmembrane region" description="Helical" evidence="8">
    <location>
        <begin position="240"/>
        <end position="258"/>
    </location>
</feature>
<feature type="transmembrane region" description="Helical" evidence="8">
    <location>
        <begin position="671"/>
        <end position="698"/>
    </location>
</feature>
<dbReference type="PANTHER" id="PTHR33406">
    <property type="entry name" value="MEMBRANE PROTEIN MJ1562-RELATED"/>
    <property type="match status" value="1"/>
</dbReference>
<keyword evidence="3" id="KW-1003">Cell membrane</keyword>
<proteinExistence type="inferred from homology"/>
<evidence type="ECO:0000256" key="1">
    <source>
        <dbReference type="ARBA" id="ARBA00004651"/>
    </source>
</evidence>
<feature type="domain" description="SSD" evidence="9">
    <location>
        <begin position="263"/>
        <end position="392"/>
    </location>
</feature>
<keyword evidence="6 8" id="KW-0472">Membrane</keyword>
<evidence type="ECO:0000313" key="10">
    <source>
        <dbReference type="EMBL" id="MCG7320496.1"/>
    </source>
</evidence>
<feature type="transmembrane region" description="Helical" evidence="8">
    <location>
        <begin position="598"/>
        <end position="618"/>
    </location>
</feature>
<comment type="subcellular location">
    <subcellularLocation>
        <location evidence="1">Cell membrane</location>
        <topology evidence="1">Multi-pass membrane protein</topology>
    </subcellularLocation>
</comment>
<feature type="compositionally biased region" description="Pro residues" evidence="7">
    <location>
        <begin position="15"/>
        <end position="25"/>
    </location>
</feature>
<dbReference type="EMBL" id="JAKRCV010000002">
    <property type="protein sequence ID" value="MCG7320496.1"/>
    <property type="molecule type" value="Genomic_DNA"/>
</dbReference>
<dbReference type="RefSeq" id="WP_239261509.1">
    <property type="nucleotide sequence ID" value="NZ_JAKRCV010000002.1"/>
</dbReference>
<dbReference type="InterPro" id="IPR000731">
    <property type="entry name" value="SSD"/>
</dbReference>
<feature type="transmembrane region" description="Helical" evidence="8">
    <location>
        <begin position="265"/>
        <end position="285"/>
    </location>
</feature>